<accession>A0A0K1Q1U3</accession>
<gene>
    <name evidence="2" type="ORF">AKJ09_06412</name>
</gene>
<dbReference type="RefSeq" id="WP_146651151.1">
    <property type="nucleotide sequence ID" value="NZ_CP012333.1"/>
</dbReference>
<dbReference type="InterPro" id="IPR004360">
    <property type="entry name" value="Glyas_Fos-R_dOase_dom"/>
</dbReference>
<dbReference type="Gene3D" id="3.10.180.10">
    <property type="entry name" value="2,3-Dihydroxybiphenyl 1,2-Dioxygenase, domain 1"/>
    <property type="match status" value="1"/>
</dbReference>
<evidence type="ECO:0000313" key="2">
    <source>
        <dbReference type="EMBL" id="AKU99748.1"/>
    </source>
</evidence>
<dbReference type="InterPro" id="IPR029068">
    <property type="entry name" value="Glyas_Bleomycin-R_OHBP_Dase"/>
</dbReference>
<sequence length="127" mass="14158">MLQQSPMYAYLPAKDVARAREFYEKKLGFVPQRTEEENGGVVYEFANGTGCFLYPTPNAGTSRASQAFWQVDNIEREVAELKERGVQFEHYDMPGVEPGRDIAIGGGAKAAWFKDTEGNTLAIIQSM</sequence>
<name>A0A0K1Q1U3_9BACT</name>
<dbReference type="OrthoDB" id="9804907at2"/>
<organism evidence="2 3">
    <name type="scientific">Labilithrix luteola</name>
    <dbReference type="NCBI Taxonomy" id="1391654"/>
    <lineage>
        <taxon>Bacteria</taxon>
        <taxon>Pseudomonadati</taxon>
        <taxon>Myxococcota</taxon>
        <taxon>Polyangia</taxon>
        <taxon>Polyangiales</taxon>
        <taxon>Labilitrichaceae</taxon>
        <taxon>Labilithrix</taxon>
    </lineage>
</organism>
<dbReference type="Proteomes" id="UP000064967">
    <property type="component" value="Chromosome"/>
</dbReference>
<dbReference type="InterPro" id="IPR037523">
    <property type="entry name" value="VOC_core"/>
</dbReference>
<proteinExistence type="predicted"/>
<dbReference type="PROSITE" id="PS51819">
    <property type="entry name" value="VOC"/>
    <property type="match status" value="1"/>
</dbReference>
<protein>
    <recommendedName>
        <fullName evidence="1">VOC domain-containing protein</fullName>
    </recommendedName>
</protein>
<keyword evidence="3" id="KW-1185">Reference proteome</keyword>
<dbReference type="STRING" id="1391654.AKJ09_06412"/>
<dbReference type="PATRIC" id="fig|1391654.3.peg.6501"/>
<dbReference type="AlphaFoldDB" id="A0A0K1Q1U3"/>
<feature type="domain" description="VOC" evidence="1">
    <location>
        <begin position="5"/>
        <end position="126"/>
    </location>
</feature>
<evidence type="ECO:0000313" key="3">
    <source>
        <dbReference type="Proteomes" id="UP000064967"/>
    </source>
</evidence>
<reference evidence="2 3" key="1">
    <citation type="submission" date="2015-08" db="EMBL/GenBank/DDBJ databases">
        <authorList>
            <person name="Babu N.S."/>
            <person name="Beckwith C.J."/>
            <person name="Beseler K.G."/>
            <person name="Brison A."/>
            <person name="Carone J.V."/>
            <person name="Caskin T.P."/>
            <person name="Diamond M."/>
            <person name="Durham M.E."/>
            <person name="Foxe J.M."/>
            <person name="Go M."/>
            <person name="Henderson B.A."/>
            <person name="Jones I.B."/>
            <person name="McGettigan J.A."/>
            <person name="Micheletti S.J."/>
            <person name="Nasrallah M.E."/>
            <person name="Ortiz D."/>
            <person name="Piller C.R."/>
            <person name="Privatt S.R."/>
            <person name="Schneider S.L."/>
            <person name="Sharp S."/>
            <person name="Smith T.C."/>
            <person name="Stanton J.D."/>
            <person name="Ullery H.E."/>
            <person name="Wilson R.J."/>
            <person name="Serrano M.G."/>
            <person name="Buck G."/>
            <person name="Lee V."/>
            <person name="Wang Y."/>
            <person name="Carvalho R."/>
            <person name="Voegtly L."/>
            <person name="Shi R."/>
            <person name="Duckworth R."/>
            <person name="Johnson A."/>
            <person name="Loviza R."/>
            <person name="Walstead R."/>
            <person name="Shah Z."/>
            <person name="Kiflezghi M."/>
            <person name="Wade K."/>
            <person name="Ball S.L."/>
            <person name="Bradley K.W."/>
            <person name="Asai D.J."/>
            <person name="Bowman C.A."/>
            <person name="Russell D.A."/>
            <person name="Pope W.H."/>
            <person name="Jacobs-Sera D."/>
            <person name="Hendrix R.W."/>
            <person name="Hatfull G.F."/>
        </authorList>
    </citation>
    <scope>NUCLEOTIDE SEQUENCE [LARGE SCALE GENOMIC DNA]</scope>
    <source>
        <strain evidence="2 3">DSM 27648</strain>
    </source>
</reference>
<dbReference type="KEGG" id="llu:AKJ09_06412"/>
<dbReference type="EMBL" id="CP012333">
    <property type="protein sequence ID" value="AKU99748.1"/>
    <property type="molecule type" value="Genomic_DNA"/>
</dbReference>
<dbReference type="SUPFAM" id="SSF54593">
    <property type="entry name" value="Glyoxalase/Bleomycin resistance protein/Dihydroxybiphenyl dioxygenase"/>
    <property type="match status" value="1"/>
</dbReference>
<dbReference type="Pfam" id="PF00903">
    <property type="entry name" value="Glyoxalase"/>
    <property type="match status" value="1"/>
</dbReference>
<evidence type="ECO:0000259" key="1">
    <source>
        <dbReference type="PROSITE" id="PS51819"/>
    </source>
</evidence>